<keyword evidence="2" id="KW-1185">Reference proteome</keyword>
<proteinExistence type="predicted"/>
<name>A0A133NLE6_9FUSO</name>
<sequence>MENLHEKQIQVLELYIQLEYAKFGKTKKEKYQEIHRTTKIATNTIISWIRRYVEEYREIREEIECKKYAKICDFKGLTEKESKYIWFRLSGFGKEESKIKAGYSAKTKAANIERSPRVAMTMLEIRAMLITDIKMGPMQIIREHWNTVQEVNKKIEEIEYIDTVGPDGHSIEKAVRKTKPLAAKTQALNSIARMLGFTVADELKIMEALQGKTEDDVVVGEDELL</sequence>
<dbReference type="Proteomes" id="UP000070617">
    <property type="component" value="Unassembled WGS sequence"/>
</dbReference>
<evidence type="ECO:0000313" key="2">
    <source>
        <dbReference type="Proteomes" id="UP000070617"/>
    </source>
</evidence>
<organism evidence="1 2">
    <name type="scientific">Fusobacterium equinum</name>
    <dbReference type="NCBI Taxonomy" id="134605"/>
    <lineage>
        <taxon>Bacteria</taxon>
        <taxon>Fusobacteriati</taxon>
        <taxon>Fusobacteriota</taxon>
        <taxon>Fusobacteriia</taxon>
        <taxon>Fusobacteriales</taxon>
        <taxon>Fusobacteriaceae</taxon>
        <taxon>Fusobacterium</taxon>
    </lineage>
</organism>
<comment type="caution">
    <text evidence="1">The sequence shown here is derived from an EMBL/GenBank/DDBJ whole genome shotgun (WGS) entry which is preliminary data.</text>
</comment>
<accession>A0A133NLE6</accession>
<dbReference type="AlphaFoldDB" id="A0A133NLE6"/>
<dbReference type="EMBL" id="LRPX01000002">
    <property type="protein sequence ID" value="KXA17119.1"/>
    <property type="molecule type" value="Genomic_DNA"/>
</dbReference>
<gene>
    <name evidence="1" type="ORF">HMPREF3206_00071</name>
</gene>
<evidence type="ECO:0008006" key="3">
    <source>
        <dbReference type="Google" id="ProtNLM"/>
    </source>
</evidence>
<dbReference type="RefSeq" id="WP_005964272.1">
    <property type="nucleotide sequence ID" value="NZ_KQ956508.1"/>
</dbReference>
<dbReference type="STRING" id="134605.HMPREF3206_00071"/>
<reference evidence="2" key="1">
    <citation type="submission" date="2016-01" db="EMBL/GenBank/DDBJ databases">
        <authorList>
            <person name="Mitreva M."/>
            <person name="Pepin K.H."/>
            <person name="Mihindukulasuriya K.A."/>
            <person name="Fulton R."/>
            <person name="Fronick C."/>
            <person name="O'Laughlin M."/>
            <person name="Miner T."/>
            <person name="Herter B."/>
            <person name="Rosa B.A."/>
            <person name="Cordes M."/>
            <person name="Tomlinson C."/>
            <person name="Wollam A."/>
            <person name="Palsikar V.B."/>
            <person name="Mardis E.R."/>
            <person name="Wilson R.K."/>
        </authorList>
    </citation>
    <scope>NUCLEOTIDE SEQUENCE [LARGE SCALE GENOMIC DNA]</scope>
    <source>
        <strain evidence="2">CMW8396</strain>
    </source>
</reference>
<evidence type="ECO:0000313" key="1">
    <source>
        <dbReference type="EMBL" id="KXA17119.1"/>
    </source>
</evidence>
<dbReference type="PATRIC" id="fig|134605.3.peg.72"/>
<protein>
    <recommendedName>
        <fullName evidence="3">Terminase small subunit</fullName>
    </recommendedName>
</protein>